<dbReference type="PANTHER" id="PTHR43072">
    <property type="entry name" value="N-ACETYLTRANSFERASE"/>
    <property type="match status" value="1"/>
</dbReference>
<evidence type="ECO:0000259" key="1">
    <source>
        <dbReference type="PROSITE" id="PS51186"/>
    </source>
</evidence>
<reference evidence="2" key="1">
    <citation type="journal article" date="2014" name="Int. J. Syst. Evol. Microbiol.">
        <title>Complete genome sequence of Corynebacterium casei LMG S-19264T (=DSM 44701T), isolated from a smear-ripened cheese.</title>
        <authorList>
            <consortium name="US DOE Joint Genome Institute (JGI-PGF)"/>
            <person name="Walter F."/>
            <person name="Albersmeier A."/>
            <person name="Kalinowski J."/>
            <person name="Ruckert C."/>
        </authorList>
    </citation>
    <scope>NUCLEOTIDE SEQUENCE</scope>
    <source>
        <strain evidence="2">KCTC 22169</strain>
    </source>
</reference>
<dbReference type="InterPro" id="IPR016181">
    <property type="entry name" value="Acyl_CoA_acyltransferase"/>
</dbReference>
<dbReference type="RefSeq" id="WP_189610871.1">
    <property type="nucleotide sequence ID" value="NZ_BMXR01000008.1"/>
</dbReference>
<gene>
    <name evidence="2" type="ORF">GCM10007392_34010</name>
</gene>
<comment type="caution">
    <text evidence="2">The sequence shown here is derived from an EMBL/GenBank/DDBJ whole genome shotgun (WGS) entry which is preliminary data.</text>
</comment>
<sequence length="155" mass="17909">MTTFRFETLDVSDEKAVVDVARIHHDCPTEWDPHHRYTQEDLDKTIAMIQDHKHGRNHVLLVRNSDLDIVGMHWARVGVEPTRQPAYLMSLWVRPGCRRQGVATELKRQMEDWLLALGVGEIRTHVHAQNQTMLDFNKRLGFGVTMIGMSKKVEG</sequence>
<keyword evidence="3" id="KW-1185">Reference proteome</keyword>
<dbReference type="SUPFAM" id="SSF55729">
    <property type="entry name" value="Acyl-CoA N-acyltransferases (Nat)"/>
    <property type="match status" value="1"/>
</dbReference>
<evidence type="ECO:0000313" key="2">
    <source>
        <dbReference type="EMBL" id="GGX63315.1"/>
    </source>
</evidence>
<dbReference type="CDD" id="cd04301">
    <property type="entry name" value="NAT_SF"/>
    <property type="match status" value="1"/>
</dbReference>
<proteinExistence type="predicted"/>
<dbReference type="AlphaFoldDB" id="A0A918KGX1"/>
<dbReference type="Proteomes" id="UP000626148">
    <property type="component" value="Unassembled WGS sequence"/>
</dbReference>
<name>A0A918KGX1_9GAMM</name>
<accession>A0A918KGX1</accession>
<evidence type="ECO:0000313" key="3">
    <source>
        <dbReference type="Proteomes" id="UP000626148"/>
    </source>
</evidence>
<feature type="domain" description="N-acetyltransferase" evidence="1">
    <location>
        <begin position="7"/>
        <end position="155"/>
    </location>
</feature>
<protein>
    <recommendedName>
        <fullName evidence="1">N-acetyltransferase domain-containing protein</fullName>
    </recommendedName>
</protein>
<organism evidence="2 3">
    <name type="scientific">Saccharospirillum salsuginis</name>
    <dbReference type="NCBI Taxonomy" id="418750"/>
    <lineage>
        <taxon>Bacteria</taxon>
        <taxon>Pseudomonadati</taxon>
        <taxon>Pseudomonadota</taxon>
        <taxon>Gammaproteobacteria</taxon>
        <taxon>Oceanospirillales</taxon>
        <taxon>Saccharospirillaceae</taxon>
        <taxon>Saccharospirillum</taxon>
    </lineage>
</organism>
<reference evidence="2" key="2">
    <citation type="submission" date="2020-09" db="EMBL/GenBank/DDBJ databases">
        <authorList>
            <person name="Sun Q."/>
            <person name="Kim S."/>
        </authorList>
    </citation>
    <scope>NUCLEOTIDE SEQUENCE</scope>
    <source>
        <strain evidence="2">KCTC 22169</strain>
    </source>
</reference>
<dbReference type="Gene3D" id="3.40.630.30">
    <property type="match status" value="1"/>
</dbReference>
<dbReference type="InterPro" id="IPR000182">
    <property type="entry name" value="GNAT_dom"/>
</dbReference>
<dbReference type="Pfam" id="PF00583">
    <property type="entry name" value="Acetyltransf_1"/>
    <property type="match status" value="1"/>
</dbReference>
<dbReference type="GO" id="GO:0016747">
    <property type="term" value="F:acyltransferase activity, transferring groups other than amino-acyl groups"/>
    <property type="evidence" value="ECO:0007669"/>
    <property type="project" value="InterPro"/>
</dbReference>
<dbReference type="EMBL" id="BMXR01000008">
    <property type="protein sequence ID" value="GGX63315.1"/>
    <property type="molecule type" value="Genomic_DNA"/>
</dbReference>
<dbReference type="PROSITE" id="PS51186">
    <property type="entry name" value="GNAT"/>
    <property type="match status" value="1"/>
</dbReference>